<evidence type="ECO:0000313" key="1">
    <source>
        <dbReference type="EnsemblMetazoa" id="CJA28126.1"/>
    </source>
</evidence>
<reference evidence="1" key="2">
    <citation type="submission" date="2022-06" db="UniProtKB">
        <authorList>
            <consortium name="EnsemblMetazoa"/>
        </authorList>
    </citation>
    <scope>IDENTIFICATION</scope>
    <source>
        <strain evidence="1">DF5081</strain>
    </source>
</reference>
<dbReference type="EnsemblMetazoa" id="CJA28126.1">
    <property type="protein sequence ID" value="CJA28126.1"/>
    <property type="gene ID" value="WBGene00183700"/>
</dbReference>
<dbReference type="AlphaFoldDB" id="A0A8R1EAQ9"/>
<dbReference type="InterPro" id="IPR036397">
    <property type="entry name" value="RNaseH_sf"/>
</dbReference>
<reference evidence="2" key="1">
    <citation type="submission" date="2010-08" db="EMBL/GenBank/DDBJ databases">
        <authorList>
            <consortium name="Caenorhabditis japonica Sequencing Consortium"/>
            <person name="Wilson R.K."/>
        </authorList>
    </citation>
    <scope>NUCLEOTIDE SEQUENCE [LARGE SCALE GENOMIC DNA]</scope>
    <source>
        <strain evidence="2">DF5081</strain>
    </source>
</reference>
<accession>A0A8R1EAQ9</accession>
<proteinExistence type="predicted"/>
<organism evidence="1 2">
    <name type="scientific">Caenorhabditis japonica</name>
    <dbReference type="NCBI Taxonomy" id="281687"/>
    <lineage>
        <taxon>Eukaryota</taxon>
        <taxon>Metazoa</taxon>
        <taxon>Ecdysozoa</taxon>
        <taxon>Nematoda</taxon>
        <taxon>Chromadorea</taxon>
        <taxon>Rhabditida</taxon>
        <taxon>Rhabditina</taxon>
        <taxon>Rhabditomorpha</taxon>
        <taxon>Rhabditoidea</taxon>
        <taxon>Rhabditidae</taxon>
        <taxon>Peloderinae</taxon>
        <taxon>Caenorhabditis</taxon>
    </lineage>
</organism>
<protein>
    <submittedName>
        <fullName evidence="1">Uncharacterized protein</fullName>
    </submittedName>
</protein>
<dbReference type="Gene3D" id="3.30.420.10">
    <property type="entry name" value="Ribonuclease H-like superfamily/Ribonuclease H"/>
    <property type="match status" value="1"/>
</dbReference>
<dbReference type="GO" id="GO:0003676">
    <property type="term" value="F:nucleic acid binding"/>
    <property type="evidence" value="ECO:0007669"/>
    <property type="project" value="InterPro"/>
</dbReference>
<keyword evidence="2" id="KW-1185">Reference proteome</keyword>
<evidence type="ECO:0000313" key="2">
    <source>
        <dbReference type="Proteomes" id="UP000005237"/>
    </source>
</evidence>
<sequence>MWRKQQSHCWQRSAGQFLLTHRTADLAPTDYHLAPDMQRSLEGADFKTKSEAENWLVSYFCIKKARVLEDRYYEFAEQMTDCFDKEVKYY</sequence>
<dbReference type="Proteomes" id="UP000005237">
    <property type="component" value="Unassembled WGS sequence"/>
</dbReference>
<name>A0A8R1EAQ9_CAEJA</name>